<dbReference type="GO" id="GO:0016887">
    <property type="term" value="F:ATP hydrolysis activity"/>
    <property type="evidence" value="ECO:0007669"/>
    <property type="project" value="InterPro"/>
</dbReference>
<sequence>MNSGTLARETGTTVQNPKGKPIVEVVNLKVHFPFRRGGFFTGKQGVIRAVDGVSFSIRPGETLGLVGESGCGKSTTARAIVRLVDATAGDILLGGTNITKLGARDMLPHRRVVQMIFQDPYASLNPRMTVGSIIAEPMQILSLHQPSQRKLEVMRLMDLVGLNPRFLNRYPHEFSGGQRQRIGIARALAAEPKLIVCDEPVSALDVSIQAQVVNLLMKLQEELGVAYLFISHDLSVVRHISHKIGVMYLGRIVEMGSSDELRRAPKHPYTQALLSAAPIPDPTLEKTRQRIVLKGEVPSPDREYPGCPFADRCPVAEARCKIDVPQLLGIDHQVACHLAHPGS</sequence>
<dbReference type="PANTHER" id="PTHR43776">
    <property type="entry name" value="TRANSPORT ATP-BINDING PROTEIN"/>
    <property type="match status" value="1"/>
</dbReference>
<dbReference type="Gene3D" id="3.40.50.300">
    <property type="entry name" value="P-loop containing nucleotide triphosphate hydrolases"/>
    <property type="match status" value="1"/>
</dbReference>
<dbReference type="NCBIfam" id="TIGR01727">
    <property type="entry name" value="oligo_HPY"/>
    <property type="match status" value="1"/>
</dbReference>
<dbReference type="PROSITE" id="PS00211">
    <property type="entry name" value="ABC_TRANSPORTER_1"/>
    <property type="match status" value="1"/>
</dbReference>
<dbReference type="EMBL" id="CP001848">
    <property type="protein sequence ID" value="ADB14914.1"/>
    <property type="molecule type" value="Genomic_DNA"/>
</dbReference>
<evidence type="ECO:0000313" key="7">
    <source>
        <dbReference type="Proteomes" id="UP000001887"/>
    </source>
</evidence>
<proteinExistence type="inferred from homology"/>
<evidence type="ECO:0000313" key="6">
    <source>
        <dbReference type="EMBL" id="ADB14914.1"/>
    </source>
</evidence>
<dbReference type="GO" id="GO:0005524">
    <property type="term" value="F:ATP binding"/>
    <property type="evidence" value="ECO:0007669"/>
    <property type="project" value="UniProtKB-KW"/>
</dbReference>
<dbReference type="OrthoDB" id="9806285at2"/>
<dbReference type="Pfam" id="PF08352">
    <property type="entry name" value="oligo_HPY"/>
    <property type="match status" value="1"/>
</dbReference>
<reference evidence="6 7" key="1">
    <citation type="journal article" date="2009" name="Stand. Genomic Sci.">
        <title>Complete genome sequence of Pirellula staleyi type strain (ATCC 27377).</title>
        <authorList>
            <person name="Clum A."/>
            <person name="Tindall B.J."/>
            <person name="Sikorski J."/>
            <person name="Ivanova N."/>
            <person name="Mavrommatis K."/>
            <person name="Lucas S."/>
            <person name="Glavina del Rio T."/>
            <person name="Nolan M."/>
            <person name="Chen F."/>
            <person name="Tice H."/>
            <person name="Pitluck S."/>
            <person name="Cheng J.F."/>
            <person name="Chertkov O."/>
            <person name="Brettin T."/>
            <person name="Han C."/>
            <person name="Detter J.C."/>
            <person name="Kuske C."/>
            <person name="Bruce D."/>
            <person name="Goodwin L."/>
            <person name="Ovchinikova G."/>
            <person name="Pati A."/>
            <person name="Mikhailova N."/>
            <person name="Chen A."/>
            <person name="Palaniappan K."/>
            <person name="Land M."/>
            <person name="Hauser L."/>
            <person name="Chang Y.J."/>
            <person name="Jeffries C.D."/>
            <person name="Chain P."/>
            <person name="Rohde M."/>
            <person name="Goker M."/>
            <person name="Bristow J."/>
            <person name="Eisen J.A."/>
            <person name="Markowitz V."/>
            <person name="Hugenholtz P."/>
            <person name="Kyrpides N.C."/>
            <person name="Klenk H.P."/>
            <person name="Lapidus A."/>
        </authorList>
    </citation>
    <scope>NUCLEOTIDE SEQUENCE [LARGE SCALE GENOMIC DNA]</scope>
    <source>
        <strain evidence="7">ATCC 27377 / DSM 6068 / ICPB 4128</strain>
    </source>
</reference>
<dbReference type="InterPro" id="IPR017871">
    <property type="entry name" value="ABC_transporter-like_CS"/>
</dbReference>
<dbReference type="Proteomes" id="UP000001887">
    <property type="component" value="Chromosome"/>
</dbReference>
<dbReference type="eggNOG" id="COG4608">
    <property type="taxonomic scope" value="Bacteria"/>
</dbReference>
<gene>
    <name evidence="6" type="ordered locus">Psta_0218</name>
</gene>
<dbReference type="PROSITE" id="PS50893">
    <property type="entry name" value="ABC_TRANSPORTER_2"/>
    <property type="match status" value="1"/>
</dbReference>
<dbReference type="STRING" id="530564.Psta_0218"/>
<keyword evidence="3" id="KW-0547">Nucleotide-binding</keyword>
<keyword evidence="4" id="KW-0067">ATP-binding</keyword>
<dbReference type="AlphaFoldDB" id="D2R1C9"/>
<protein>
    <submittedName>
        <fullName evidence="6">Oligopeptide/dipeptide ABC transporter, ATPase subunit</fullName>
    </submittedName>
</protein>
<dbReference type="SUPFAM" id="SSF52540">
    <property type="entry name" value="P-loop containing nucleoside triphosphate hydrolases"/>
    <property type="match status" value="1"/>
</dbReference>
<dbReference type="HOGENOM" id="CLU_000604_1_23_0"/>
<evidence type="ECO:0000256" key="1">
    <source>
        <dbReference type="ARBA" id="ARBA00005417"/>
    </source>
</evidence>
<dbReference type="GO" id="GO:0055085">
    <property type="term" value="P:transmembrane transport"/>
    <property type="evidence" value="ECO:0007669"/>
    <property type="project" value="UniProtKB-ARBA"/>
</dbReference>
<dbReference type="PANTHER" id="PTHR43776:SF7">
    <property type="entry name" value="D,D-DIPEPTIDE TRANSPORT ATP-BINDING PROTEIN DDPF-RELATED"/>
    <property type="match status" value="1"/>
</dbReference>
<dbReference type="CDD" id="cd03257">
    <property type="entry name" value="ABC_NikE_OppD_transporters"/>
    <property type="match status" value="1"/>
</dbReference>
<feature type="domain" description="ABC transporter" evidence="5">
    <location>
        <begin position="23"/>
        <end position="274"/>
    </location>
</feature>
<dbReference type="InterPro" id="IPR027417">
    <property type="entry name" value="P-loop_NTPase"/>
</dbReference>
<comment type="similarity">
    <text evidence="1">Belongs to the ABC transporter superfamily.</text>
</comment>
<dbReference type="FunFam" id="3.40.50.300:FF:000016">
    <property type="entry name" value="Oligopeptide ABC transporter ATP-binding component"/>
    <property type="match status" value="1"/>
</dbReference>
<evidence type="ECO:0000256" key="3">
    <source>
        <dbReference type="ARBA" id="ARBA00022741"/>
    </source>
</evidence>
<organism evidence="6 7">
    <name type="scientific">Pirellula staleyi (strain ATCC 27377 / DSM 6068 / ICPB 4128)</name>
    <name type="common">Pirella staleyi</name>
    <dbReference type="NCBI Taxonomy" id="530564"/>
    <lineage>
        <taxon>Bacteria</taxon>
        <taxon>Pseudomonadati</taxon>
        <taxon>Planctomycetota</taxon>
        <taxon>Planctomycetia</taxon>
        <taxon>Pirellulales</taxon>
        <taxon>Pirellulaceae</taxon>
        <taxon>Pirellula</taxon>
    </lineage>
</organism>
<dbReference type="GO" id="GO:0015833">
    <property type="term" value="P:peptide transport"/>
    <property type="evidence" value="ECO:0007669"/>
    <property type="project" value="InterPro"/>
</dbReference>
<accession>D2R1C9</accession>
<dbReference type="InterPro" id="IPR013563">
    <property type="entry name" value="Oligopep_ABC_C"/>
</dbReference>
<dbReference type="InterPro" id="IPR050319">
    <property type="entry name" value="ABC_transp_ATP-bind"/>
</dbReference>
<evidence type="ECO:0000256" key="2">
    <source>
        <dbReference type="ARBA" id="ARBA00022448"/>
    </source>
</evidence>
<evidence type="ECO:0000259" key="5">
    <source>
        <dbReference type="PROSITE" id="PS50893"/>
    </source>
</evidence>
<dbReference type="InterPro" id="IPR003439">
    <property type="entry name" value="ABC_transporter-like_ATP-bd"/>
</dbReference>
<dbReference type="Pfam" id="PF00005">
    <property type="entry name" value="ABC_tran"/>
    <property type="match status" value="1"/>
</dbReference>
<keyword evidence="2" id="KW-0813">Transport</keyword>
<evidence type="ECO:0000256" key="4">
    <source>
        <dbReference type="ARBA" id="ARBA00022840"/>
    </source>
</evidence>
<name>D2R1C9_PIRSD</name>
<dbReference type="InterPro" id="IPR003593">
    <property type="entry name" value="AAA+_ATPase"/>
</dbReference>
<dbReference type="SMART" id="SM00382">
    <property type="entry name" value="AAA"/>
    <property type="match status" value="1"/>
</dbReference>
<dbReference type="KEGG" id="psl:Psta_0218"/>
<keyword evidence="7" id="KW-1185">Reference proteome</keyword>